<dbReference type="GO" id="GO:0004371">
    <property type="term" value="F:glycerone kinase activity"/>
    <property type="evidence" value="ECO:0007669"/>
    <property type="project" value="InterPro"/>
</dbReference>
<gene>
    <name evidence="4" type="ORF">BLA55_00350</name>
</gene>
<evidence type="ECO:0000256" key="2">
    <source>
        <dbReference type="ARBA" id="ARBA00022777"/>
    </source>
</evidence>
<dbReference type="SMART" id="SM01120">
    <property type="entry name" value="Dak2"/>
    <property type="match status" value="1"/>
</dbReference>
<organism evidence="4 5">
    <name type="scientific">Mycoplasmopsis pullorum</name>
    <dbReference type="NCBI Taxonomy" id="48003"/>
    <lineage>
        <taxon>Bacteria</taxon>
        <taxon>Bacillati</taxon>
        <taxon>Mycoplasmatota</taxon>
        <taxon>Mycoplasmoidales</taxon>
        <taxon>Metamycoplasmataceae</taxon>
        <taxon>Mycoplasmopsis</taxon>
    </lineage>
</organism>
<protein>
    <submittedName>
        <fullName evidence="4">Dihydroxyacetone kinase subunit L</fullName>
    </submittedName>
</protein>
<proteinExistence type="predicted"/>
<evidence type="ECO:0000256" key="1">
    <source>
        <dbReference type="ARBA" id="ARBA00022679"/>
    </source>
</evidence>
<keyword evidence="2 4" id="KW-0418">Kinase</keyword>
<dbReference type="PANTHER" id="PTHR28629:SF4">
    <property type="entry name" value="TRIOKINASE_FMN CYCLASE"/>
    <property type="match status" value="1"/>
</dbReference>
<dbReference type="Proteomes" id="UP000184322">
    <property type="component" value="Chromosome"/>
</dbReference>
<keyword evidence="5" id="KW-1185">Reference proteome</keyword>
<dbReference type="STRING" id="48003.BLA55_00350"/>
<evidence type="ECO:0000313" key="4">
    <source>
        <dbReference type="EMBL" id="APJ38146.1"/>
    </source>
</evidence>
<dbReference type="GO" id="GO:0005829">
    <property type="term" value="C:cytosol"/>
    <property type="evidence" value="ECO:0007669"/>
    <property type="project" value="TreeGrafter"/>
</dbReference>
<keyword evidence="1" id="KW-0808">Transferase</keyword>
<dbReference type="EMBL" id="CP017813">
    <property type="protein sequence ID" value="APJ38146.1"/>
    <property type="molecule type" value="Genomic_DNA"/>
</dbReference>
<dbReference type="InterPro" id="IPR050861">
    <property type="entry name" value="Dihydroxyacetone_Kinase"/>
</dbReference>
<sequence length="196" mass="21156">MMENSTVLTYLDKIATKLIANSEELTELDRLIGDGDHGINIKRGFANIQEQLGAWKDANVSTIFKNCAMILMSKVGGSSGPLLASAFLGMSKVDNLNQMLLAASEGIKARGKAVVGEKTMLDIIEPASIEYDRVFKESQNHKDAMTAALAVAKIQLDKSKDLIATKGRASYLGERSKGTTDPGSLTMYLILETLAE</sequence>
<dbReference type="SUPFAM" id="SSF101473">
    <property type="entry name" value="DhaL-like"/>
    <property type="match status" value="1"/>
</dbReference>
<dbReference type="Gene3D" id="1.25.40.340">
    <property type="match status" value="1"/>
</dbReference>
<dbReference type="PROSITE" id="PS51480">
    <property type="entry name" value="DHAL"/>
    <property type="match status" value="1"/>
</dbReference>
<feature type="domain" description="DhaL" evidence="3">
    <location>
        <begin position="5"/>
        <end position="196"/>
    </location>
</feature>
<dbReference type="PANTHER" id="PTHR28629">
    <property type="entry name" value="TRIOKINASE/FMN CYCLASE"/>
    <property type="match status" value="1"/>
</dbReference>
<evidence type="ECO:0000313" key="5">
    <source>
        <dbReference type="Proteomes" id="UP000184322"/>
    </source>
</evidence>
<evidence type="ECO:0000259" key="3">
    <source>
        <dbReference type="PROSITE" id="PS51480"/>
    </source>
</evidence>
<reference evidence="5" key="1">
    <citation type="submission" date="2016-10" db="EMBL/GenBank/DDBJ databases">
        <authorList>
            <person name="Beylefeld A."/>
            <person name="Abolnik C."/>
        </authorList>
    </citation>
    <scope>NUCLEOTIDE SEQUENCE [LARGE SCALE GENOMIC DNA]</scope>
    <source>
        <strain evidence="5">B359_6</strain>
    </source>
</reference>
<dbReference type="AlphaFoldDB" id="A0A1L4FRB7"/>
<name>A0A1L4FRB7_9BACT</name>
<accession>A0A1L4FRB7</accession>
<dbReference type="NCBIfam" id="TIGR02365">
    <property type="entry name" value="dha_L_ycgS"/>
    <property type="match status" value="1"/>
</dbReference>
<dbReference type="InterPro" id="IPR036117">
    <property type="entry name" value="DhaL_dom_sf"/>
</dbReference>
<dbReference type="GO" id="GO:0019563">
    <property type="term" value="P:glycerol catabolic process"/>
    <property type="evidence" value="ECO:0007669"/>
    <property type="project" value="TreeGrafter"/>
</dbReference>
<dbReference type="InterPro" id="IPR012737">
    <property type="entry name" value="DhaK_L_YcgS"/>
</dbReference>
<dbReference type="FunFam" id="1.25.40.340:FF:000002">
    <property type="entry name" value="Dihydroxyacetone kinase, L subunit"/>
    <property type="match status" value="1"/>
</dbReference>
<dbReference type="Pfam" id="PF02734">
    <property type="entry name" value="Dak2"/>
    <property type="match status" value="1"/>
</dbReference>
<dbReference type="InterPro" id="IPR004007">
    <property type="entry name" value="DhaL_dom"/>
</dbReference>
<dbReference type="KEGG" id="mpul:BLA55_00350"/>